<proteinExistence type="predicted"/>
<name>A0A6M3KX45_9ZZZZ</name>
<accession>A0A6M3KX45</accession>
<gene>
    <name evidence="1" type="ORF">MM415B03123_0001</name>
</gene>
<dbReference type="AlphaFoldDB" id="A0A6M3KX45"/>
<evidence type="ECO:0000313" key="1">
    <source>
        <dbReference type="EMBL" id="QJA86743.1"/>
    </source>
</evidence>
<reference evidence="1" key="1">
    <citation type="submission" date="2020-03" db="EMBL/GenBank/DDBJ databases">
        <title>The deep terrestrial virosphere.</title>
        <authorList>
            <person name="Holmfeldt K."/>
            <person name="Nilsson E."/>
            <person name="Simone D."/>
            <person name="Lopez-Fernandez M."/>
            <person name="Wu X."/>
            <person name="de Brujin I."/>
            <person name="Lundin D."/>
            <person name="Andersson A."/>
            <person name="Bertilsson S."/>
            <person name="Dopson M."/>
        </authorList>
    </citation>
    <scope>NUCLEOTIDE SEQUENCE</scope>
    <source>
        <strain evidence="1">MM415B03123</strain>
    </source>
</reference>
<organism evidence="1">
    <name type="scientific">viral metagenome</name>
    <dbReference type="NCBI Taxonomy" id="1070528"/>
    <lineage>
        <taxon>unclassified sequences</taxon>
        <taxon>metagenomes</taxon>
        <taxon>organismal metagenomes</taxon>
    </lineage>
</organism>
<protein>
    <submittedName>
        <fullName evidence="1">Uncharacterized protein</fullName>
    </submittedName>
</protein>
<dbReference type="EMBL" id="MT142657">
    <property type="protein sequence ID" value="QJA86743.1"/>
    <property type="molecule type" value="Genomic_DNA"/>
</dbReference>
<sequence>MSEPIKVKCACLCCGGDAVSLYADDTASIVWCAAGHVIIFDSLRDKGDQWKKVYDFAEHK</sequence>